<dbReference type="PANTHER" id="PTHR37984:SF5">
    <property type="entry name" value="PROTEIN NYNRIN-LIKE"/>
    <property type="match status" value="1"/>
</dbReference>
<dbReference type="Gene3D" id="3.10.10.10">
    <property type="entry name" value="HIV Type 1 Reverse Transcriptase, subunit A, domain 1"/>
    <property type="match status" value="1"/>
</dbReference>
<dbReference type="InterPro" id="IPR041577">
    <property type="entry name" value="RT_RNaseH_2"/>
</dbReference>
<reference evidence="4" key="2">
    <citation type="submission" date="2022-01" db="EMBL/GenBank/DDBJ databases">
        <authorList>
            <person name="Yamashiro T."/>
            <person name="Shiraishi A."/>
            <person name="Satake H."/>
            <person name="Nakayama K."/>
        </authorList>
    </citation>
    <scope>NUCLEOTIDE SEQUENCE</scope>
</reference>
<feature type="region of interest" description="Disordered" evidence="2">
    <location>
        <begin position="107"/>
        <end position="131"/>
    </location>
</feature>
<evidence type="ECO:0000313" key="5">
    <source>
        <dbReference type="Proteomes" id="UP001151760"/>
    </source>
</evidence>
<dbReference type="Pfam" id="PF17919">
    <property type="entry name" value="RT_RNaseH_2"/>
    <property type="match status" value="1"/>
</dbReference>
<dbReference type="Gene3D" id="1.10.340.70">
    <property type="match status" value="1"/>
</dbReference>
<dbReference type="Pfam" id="PF00078">
    <property type="entry name" value="RVT_1"/>
    <property type="match status" value="1"/>
</dbReference>
<dbReference type="Pfam" id="PF17921">
    <property type="entry name" value="Integrase_H2C2"/>
    <property type="match status" value="1"/>
</dbReference>
<dbReference type="InterPro" id="IPR050951">
    <property type="entry name" value="Retrovirus_Pol_polyprotein"/>
</dbReference>
<evidence type="ECO:0000256" key="2">
    <source>
        <dbReference type="SAM" id="MobiDB-lite"/>
    </source>
</evidence>
<dbReference type="Pfam" id="PF08284">
    <property type="entry name" value="RVP_2"/>
    <property type="match status" value="2"/>
</dbReference>
<evidence type="ECO:0000256" key="1">
    <source>
        <dbReference type="ARBA" id="ARBA00023268"/>
    </source>
</evidence>
<protein>
    <submittedName>
        <fullName evidence="4">Reverse transcriptase domain-containing protein</fullName>
    </submittedName>
</protein>
<dbReference type="Proteomes" id="UP001151760">
    <property type="component" value="Unassembled WGS sequence"/>
</dbReference>
<evidence type="ECO:0000259" key="3">
    <source>
        <dbReference type="PROSITE" id="PS50878"/>
    </source>
</evidence>
<dbReference type="GO" id="GO:0003964">
    <property type="term" value="F:RNA-directed DNA polymerase activity"/>
    <property type="evidence" value="ECO:0007669"/>
    <property type="project" value="UniProtKB-KW"/>
</dbReference>
<dbReference type="EMBL" id="BQNB010010348">
    <property type="protein sequence ID" value="GJS76060.1"/>
    <property type="molecule type" value="Genomic_DNA"/>
</dbReference>
<accession>A0ABQ4YGI8</accession>
<gene>
    <name evidence="4" type="ORF">Tco_0725941</name>
</gene>
<organism evidence="4 5">
    <name type="scientific">Tanacetum coccineum</name>
    <dbReference type="NCBI Taxonomy" id="301880"/>
    <lineage>
        <taxon>Eukaryota</taxon>
        <taxon>Viridiplantae</taxon>
        <taxon>Streptophyta</taxon>
        <taxon>Embryophyta</taxon>
        <taxon>Tracheophyta</taxon>
        <taxon>Spermatophyta</taxon>
        <taxon>Magnoliopsida</taxon>
        <taxon>eudicotyledons</taxon>
        <taxon>Gunneridae</taxon>
        <taxon>Pentapetalae</taxon>
        <taxon>asterids</taxon>
        <taxon>campanulids</taxon>
        <taxon>Asterales</taxon>
        <taxon>Asteraceae</taxon>
        <taxon>Asteroideae</taxon>
        <taxon>Anthemideae</taxon>
        <taxon>Anthemidinae</taxon>
        <taxon>Tanacetum</taxon>
    </lineage>
</organism>
<keyword evidence="4" id="KW-0695">RNA-directed DNA polymerase</keyword>
<name>A0ABQ4YGI8_9ASTR</name>
<evidence type="ECO:0000313" key="4">
    <source>
        <dbReference type="EMBL" id="GJS76060.1"/>
    </source>
</evidence>
<comment type="caution">
    <text evidence="4">The sequence shown here is derived from an EMBL/GenBank/DDBJ whole genome shotgun (WGS) entry which is preliminary data.</text>
</comment>
<dbReference type="PANTHER" id="PTHR37984">
    <property type="entry name" value="PROTEIN CBG26694"/>
    <property type="match status" value="1"/>
</dbReference>
<dbReference type="PROSITE" id="PS50878">
    <property type="entry name" value="RT_POL"/>
    <property type="match status" value="1"/>
</dbReference>
<dbReference type="Gene3D" id="3.30.70.270">
    <property type="match status" value="2"/>
</dbReference>
<dbReference type="SUPFAM" id="SSF56672">
    <property type="entry name" value="DNA/RNA polymerases"/>
    <property type="match status" value="1"/>
</dbReference>
<sequence>MKHTNRRVRIPKGLYPRRIEEKLTKKQVGGEWIIERKMTVISKDGEISEFHEYNSSGEKEPTEQPRALNKYGFVDHPELQMNEFAPHRLPQREGNMNGWLIEDEEEPLEHEVSNKGVDSDHDGPNNNNDANPDIAAIIAQQLQTILPQIVTQVTNNVNNANGGNGGNNGCTYKGFMACNPKEYDGKGGAIALTRWIEKMEKVIDNSGCAENQRVKYAASSFVNKALTWRFLTLAMNGEVGIRVLEQKNGGGANHSANTDRFHELAKLVPHLVTPESSRIKRYIAGLALDIRGMLRATQPTTIQSAILRAGILTDEAVSCGTLTKGNEKRKWKWEESRQAVCGRMMIRGRKNDENQVKGRAFNVNAVGALQDPNVMTGTFSLNHHYATVLFNYGADFSFISTSFVSLLNVKSSFVNPGYLIEEKQNGHGSFDVIVGMDWLSEHKAEIVCHEKVVRIPLELYFVEVFSEDLSGLPPQRQIEFRINLVPGVTPVAKSPYRLAPSEMQELSAQLQELQDKGFIRPNHSPWGAPVLFVKKKDGALRMCIDYRELNKLTIKNRYPFSRIDNLFDQLQGARYFSKIDLRSGYHQLRVHEDDIPKTAFRTRYGHFEFTVMPFGLTNAPAVFMDLMNRVCKPYLDKFVIVFIDDILVYSKTKDEHEVHLRLVLELLKKEELYAKFSKCEFWLQEVKFLGHVVNQNGIHVDPSKIEAIKNWKAPTTPSEVRLFLGLAGYYRRFIKNFSKIAKPLTSLTQKNQKYEWGEKEEEAFQTLKNKLCDAPILSLPDGIEDFVVYCDASCQGLGCVLMQRGKVIAYASRQLKIHEKNYTTHDLELGAVVFALKTWRHYLYERLHGLDQQMEMREDGSLYFLDRIWVPLVRGMRTIIMDEAHKTGYSVHPGANKMYHDLRDMYWWPRMKTDIATYVSKCLTCVKVKAEHQRPSGLLQQPEIPEWKWDKSSMILLPSYQVKRVGKDTIWE</sequence>
<dbReference type="InterPro" id="IPR043128">
    <property type="entry name" value="Rev_trsase/Diguanyl_cyclase"/>
</dbReference>
<dbReference type="CDD" id="cd01647">
    <property type="entry name" value="RT_LTR"/>
    <property type="match status" value="1"/>
</dbReference>
<reference evidence="4" key="1">
    <citation type="journal article" date="2022" name="Int. J. Mol. Sci.">
        <title>Draft Genome of Tanacetum Coccineum: Genomic Comparison of Closely Related Tanacetum-Family Plants.</title>
        <authorList>
            <person name="Yamashiro T."/>
            <person name="Shiraishi A."/>
            <person name="Nakayama K."/>
            <person name="Satake H."/>
        </authorList>
    </citation>
    <scope>NUCLEOTIDE SEQUENCE</scope>
</reference>
<feature type="compositionally biased region" description="Basic and acidic residues" evidence="2">
    <location>
        <begin position="109"/>
        <end position="123"/>
    </location>
</feature>
<dbReference type="InterPro" id="IPR043502">
    <property type="entry name" value="DNA/RNA_pol_sf"/>
</dbReference>
<dbReference type="InterPro" id="IPR000477">
    <property type="entry name" value="RT_dom"/>
</dbReference>
<dbReference type="InterPro" id="IPR041588">
    <property type="entry name" value="Integrase_H2C2"/>
</dbReference>
<keyword evidence="4" id="KW-0548">Nucleotidyltransferase</keyword>
<proteinExistence type="predicted"/>
<keyword evidence="5" id="KW-1185">Reference proteome</keyword>
<feature type="domain" description="Reverse transcriptase" evidence="3">
    <location>
        <begin position="514"/>
        <end position="693"/>
    </location>
</feature>
<keyword evidence="1" id="KW-0511">Multifunctional enzyme</keyword>
<keyword evidence="4" id="KW-0808">Transferase</keyword>